<reference evidence="2" key="1">
    <citation type="journal article" date="2018" name="Int. J. Syst. Evol. Microbiol.">
        <title>Carboxylicivirga sediminis sp. nov., isolated from coastal sediment.</title>
        <authorList>
            <person name="Wang F.Q."/>
            <person name="Ren L.H."/>
            <person name="Zou R.J."/>
            <person name="Sun Y.Z."/>
            <person name="Liu X.J."/>
            <person name="Jiang F."/>
            <person name="Liu L.J."/>
        </authorList>
    </citation>
    <scope>NUCLEOTIDE SEQUENCE</scope>
    <source>
        <strain evidence="2">JR1</strain>
    </source>
</reference>
<keyword evidence="1" id="KW-0812">Transmembrane</keyword>
<evidence type="ECO:0000313" key="2">
    <source>
        <dbReference type="EMBL" id="MBR8534936.1"/>
    </source>
</evidence>
<evidence type="ECO:0000313" key="3">
    <source>
        <dbReference type="Proteomes" id="UP000679220"/>
    </source>
</evidence>
<dbReference type="Proteomes" id="UP000679220">
    <property type="component" value="Unassembled WGS sequence"/>
</dbReference>
<accession>A0A941F142</accession>
<keyword evidence="1" id="KW-0472">Membrane</keyword>
<dbReference type="RefSeq" id="WP_212188835.1">
    <property type="nucleotide sequence ID" value="NZ_JAGTAR010000005.1"/>
</dbReference>
<proteinExistence type="predicted"/>
<evidence type="ECO:0000256" key="1">
    <source>
        <dbReference type="SAM" id="Phobius"/>
    </source>
</evidence>
<keyword evidence="1" id="KW-1133">Transmembrane helix</keyword>
<gene>
    <name evidence="2" type="ORF">KDU71_05135</name>
</gene>
<organism evidence="2 3">
    <name type="scientific">Carboxylicivirga sediminis</name>
    <dbReference type="NCBI Taxonomy" id="2006564"/>
    <lineage>
        <taxon>Bacteria</taxon>
        <taxon>Pseudomonadati</taxon>
        <taxon>Bacteroidota</taxon>
        <taxon>Bacteroidia</taxon>
        <taxon>Marinilabiliales</taxon>
        <taxon>Marinilabiliaceae</taxon>
        <taxon>Carboxylicivirga</taxon>
    </lineage>
</organism>
<feature type="transmembrane region" description="Helical" evidence="1">
    <location>
        <begin position="12"/>
        <end position="33"/>
    </location>
</feature>
<protein>
    <submittedName>
        <fullName evidence="2">Uncharacterized protein</fullName>
    </submittedName>
</protein>
<keyword evidence="3" id="KW-1185">Reference proteome</keyword>
<sequence>MTVKGSSIIEVVVAIFIISMSIALSGVLFNTVFSSSDRLLKQRAWYDTNHLVNEVITTKNTEPLILEKQLYTVSKQTQLMDEAKGLWLIQINATQGEDKLLASRRLYIEIPVNED</sequence>
<comment type="caution">
    <text evidence="2">The sequence shown here is derived from an EMBL/GenBank/DDBJ whole genome shotgun (WGS) entry which is preliminary data.</text>
</comment>
<dbReference type="AlphaFoldDB" id="A0A941F142"/>
<dbReference type="EMBL" id="JAGTAR010000005">
    <property type="protein sequence ID" value="MBR8534936.1"/>
    <property type="molecule type" value="Genomic_DNA"/>
</dbReference>
<reference evidence="2" key="2">
    <citation type="submission" date="2021-04" db="EMBL/GenBank/DDBJ databases">
        <authorList>
            <person name="Zhang T."/>
            <person name="Zhang Y."/>
            <person name="Lu D."/>
            <person name="Zuo D."/>
            <person name="Du Z."/>
        </authorList>
    </citation>
    <scope>NUCLEOTIDE SEQUENCE</scope>
    <source>
        <strain evidence="2">JR1</strain>
    </source>
</reference>
<name>A0A941F142_9BACT</name>